<dbReference type="SUPFAM" id="SSF55718">
    <property type="entry name" value="SCP-like"/>
    <property type="match status" value="1"/>
</dbReference>
<sequence length="144" mass="15769">MTLLSDLVSQTAPRALDIGAKVLPPPAIALAGALVANALLLSDHSLEALSGKRVRLEITNPHLAVGFVIRSGRLWPAPPIPWTTCIRGEMRSFLALLLQTEDADALFFDRRLCVEGDTGVALQLRHALESAIYRHKKRLRSLFP</sequence>
<gene>
    <name evidence="2" type="ORF">C4900_01165</name>
</gene>
<comment type="caution">
    <text evidence="2">The sequence shown here is derived from an EMBL/GenBank/DDBJ whole genome shotgun (WGS) entry which is preliminary data.</text>
</comment>
<dbReference type="AlphaFoldDB" id="A0A368HJW2"/>
<keyword evidence="3" id="KW-1185">Reference proteome</keyword>
<dbReference type="InterPro" id="IPR036527">
    <property type="entry name" value="SCP2_sterol-bd_dom_sf"/>
</dbReference>
<organism evidence="2 3">
    <name type="scientific">Acidiferrobacter thiooxydans</name>
    <dbReference type="NCBI Taxonomy" id="163359"/>
    <lineage>
        <taxon>Bacteria</taxon>
        <taxon>Pseudomonadati</taxon>
        <taxon>Pseudomonadota</taxon>
        <taxon>Gammaproteobacteria</taxon>
        <taxon>Acidiferrobacterales</taxon>
        <taxon>Acidiferrobacteraceae</taxon>
        <taxon>Acidiferrobacter</taxon>
    </lineage>
</organism>
<dbReference type="Pfam" id="PF02036">
    <property type="entry name" value="SCP2"/>
    <property type="match status" value="1"/>
</dbReference>
<proteinExistence type="predicted"/>
<reference evidence="2 3" key="1">
    <citation type="submission" date="2018-02" db="EMBL/GenBank/DDBJ databases">
        <title>Insights into the biology of acidophilic members of the Acidiferrobacteraceae family derived from comparative genomic analyses.</title>
        <authorList>
            <person name="Issotta F."/>
            <person name="Thyssen C."/>
            <person name="Mena C."/>
            <person name="Moya A."/>
            <person name="Bellenberg S."/>
            <person name="Sproer C."/>
            <person name="Covarrubias P.C."/>
            <person name="Sand W."/>
            <person name="Quatrini R."/>
            <person name="Vera M."/>
        </authorList>
    </citation>
    <scope>NUCLEOTIDE SEQUENCE [LARGE SCALE GENOMIC DNA]</scope>
    <source>
        <strain evidence="3">m-1</strain>
    </source>
</reference>
<feature type="domain" description="SCP2" evidence="1">
    <location>
        <begin position="44"/>
        <end position="128"/>
    </location>
</feature>
<dbReference type="RefSeq" id="WP_147267095.1">
    <property type="nucleotide sequence ID" value="NZ_PSYR01000001.1"/>
</dbReference>
<dbReference type="EMBL" id="PSYR01000001">
    <property type="protein sequence ID" value="RCN58437.1"/>
    <property type="molecule type" value="Genomic_DNA"/>
</dbReference>
<name>A0A368HJW2_9GAMM</name>
<protein>
    <recommendedName>
        <fullName evidence="1">SCP2 domain-containing protein</fullName>
    </recommendedName>
</protein>
<dbReference type="Proteomes" id="UP000253250">
    <property type="component" value="Unassembled WGS sequence"/>
</dbReference>
<dbReference type="InterPro" id="IPR003033">
    <property type="entry name" value="SCP2_sterol-bd_dom"/>
</dbReference>
<evidence type="ECO:0000259" key="1">
    <source>
        <dbReference type="Pfam" id="PF02036"/>
    </source>
</evidence>
<dbReference type="OrthoDB" id="5292463at2"/>
<evidence type="ECO:0000313" key="2">
    <source>
        <dbReference type="EMBL" id="RCN58437.1"/>
    </source>
</evidence>
<accession>A0A368HJW2</accession>
<evidence type="ECO:0000313" key="3">
    <source>
        <dbReference type="Proteomes" id="UP000253250"/>
    </source>
</evidence>